<dbReference type="PANTHER" id="PTHR45909">
    <property type="entry name" value="ADP-RIBOSYLATION FACTOR-RELATED PROTEIN 1"/>
    <property type="match status" value="1"/>
</dbReference>
<keyword evidence="5" id="KW-0547">Nucleotide-binding</keyword>
<evidence type="ECO:0000256" key="7">
    <source>
        <dbReference type="ARBA" id="ARBA00022989"/>
    </source>
</evidence>
<feature type="transmembrane region" description="Helical" evidence="11">
    <location>
        <begin position="7"/>
        <end position="24"/>
    </location>
</feature>
<evidence type="ECO:0000256" key="10">
    <source>
        <dbReference type="ARBA" id="ARBA00023170"/>
    </source>
</evidence>
<dbReference type="GO" id="GO:0005789">
    <property type="term" value="C:endoplasmic reticulum membrane"/>
    <property type="evidence" value="ECO:0007669"/>
    <property type="project" value="UniProtKB-SubCell"/>
</dbReference>
<dbReference type="Proteomes" id="UP000001997">
    <property type="component" value="Unassembled WGS sequence"/>
</dbReference>
<dbReference type="InterPro" id="IPR027417">
    <property type="entry name" value="P-loop_NTPase"/>
</dbReference>
<keyword evidence="6" id="KW-0256">Endoplasmic reticulum</keyword>
<evidence type="ECO:0000256" key="8">
    <source>
        <dbReference type="ARBA" id="ARBA00023134"/>
    </source>
</evidence>
<protein>
    <recommendedName>
        <fullName evidence="3">Signal recognition particle receptor subunit beta</fullName>
    </recommendedName>
</protein>
<dbReference type="PANTHER" id="PTHR45909:SF1">
    <property type="entry name" value="ADP-RIBOSYLATION FACTOR-RELATED PROTEIN 1"/>
    <property type="match status" value="1"/>
</dbReference>
<keyword evidence="8" id="KW-0342">GTP-binding</keyword>
<proteinExistence type="inferred from homology"/>
<evidence type="ECO:0000256" key="1">
    <source>
        <dbReference type="ARBA" id="ARBA00004389"/>
    </source>
</evidence>
<dbReference type="FunCoup" id="A5DJN0">
    <property type="interactions" value="604"/>
</dbReference>
<evidence type="ECO:0000256" key="4">
    <source>
        <dbReference type="ARBA" id="ARBA00022692"/>
    </source>
</evidence>
<dbReference type="OrthoDB" id="41266at2759"/>
<dbReference type="GO" id="GO:0043001">
    <property type="term" value="P:Golgi to plasma membrane protein transport"/>
    <property type="evidence" value="ECO:0007669"/>
    <property type="project" value="TreeGrafter"/>
</dbReference>
<dbReference type="HOGENOM" id="CLU_091084_0_0_1"/>
<evidence type="ECO:0000313" key="13">
    <source>
        <dbReference type="Proteomes" id="UP000001997"/>
    </source>
</evidence>
<dbReference type="Gene3D" id="3.40.50.300">
    <property type="entry name" value="P-loop containing nucleotide triphosphate hydrolases"/>
    <property type="match status" value="1"/>
</dbReference>
<dbReference type="Pfam" id="PF09439">
    <property type="entry name" value="SRPRB"/>
    <property type="match status" value="1"/>
</dbReference>
<dbReference type="GO" id="GO:0005794">
    <property type="term" value="C:Golgi apparatus"/>
    <property type="evidence" value="ECO:0007669"/>
    <property type="project" value="TreeGrafter"/>
</dbReference>
<dbReference type="GO" id="GO:0005525">
    <property type="term" value="F:GTP binding"/>
    <property type="evidence" value="ECO:0007669"/>
    <property type="project" value="UniProtKB-KW"/>
</dbReference>
<dbReference type="InterPro" id="IPR019009">
    <property type="entry name" value="SRP_receptor_beta_su"/>
</dbReference>
<organism evidence="12 13">
    <name type="scientific">Meyerozyma guilliermondii (strain ATCC 6260 / CBS 566 / DSM 6381 / JCM 1539 / NBRC 10279 / NRRL Y-324)</name>
    <name type="common">Yeast</name>
    <name type="synonym">Candida guilliermondii</name>
    <dbReference type="NCBI Taxonomy" id="294746"/>
    <lineage>
        <taxon>Eukaryota</taxon>
        <taxon>Fungi</taxon>
        <taxon>Dikarya</taxon>
        <taxon>Ascomycota</taxon>
        <taxon>Saccharomycotina</taxon>
        <taxon>Pichiomycetes</taxon>
        <taxon>Debaryomycetaceae</taxon>
        <taxon>Meyerozyma</taxon>
    </lineage>
</organism>
<dbReference type="GO" id="GO:0003924">
    <property type="term" value="F:GTPase activity"/>
    <property type="evidence" value="ECO:0007669"/>
    <property type="project" value="TreeGrafter"/>
</dbReference>
<evidence type="ECO:0000256" key="11">
    <source>
        <dbReference type="SAM" id="Phobius"/>
    </source>
</evidence>
<dbReference type="STRING" id="294746.A5DJN0"/>
<evidence type="ECO:0000313" key="12">
    <source>
        <dbReference type="EMBL" id="EDK39383.2"/>
    </source>
</evidence>
<name>A5DJN0_PICGU</name>
<evidence type="ECO:0000256" key="9">
    <source>
        <dbReference type="ARBA" id="ARBA00023136"/>
    </source>
</evidence>
<keyword evidence="9 11" id="KW-0472">Membrane</keyword>
<dbReference type="eggNOG" id="KOG0090">
    <property type="taxonomic scope" value="Eukaryota"/>
</dbReference>
<dbReference type="OMA" id="WWIAQRI"/>
<reference evidence="12 13" key="1">
    <citation type="journal article" date="2009" name="Nature">
        <title>Evolution of pathogenicity and sexual reproduction in eight Candida genomes.</title>
        <authorList>
            <person name="Butler G."/>
            <person name="Rasmussen M.D."/>
            <person name="Lin M.F."/>
            <person name="Santos M.A."/>
            <person name="Sakthikumar S."/>
            <person name="Munro C.A."/>
            <person name="Rheinbay E."/>
            <person name="Grabherr M."/>
            <person name="Forche A."/>
            <person name="Reedy J.L."/>
            <person name="Agrafioti I."/>
            <person name="Arnaud M.B."/>
            <person name="Bates S."/>
            <person name="Brown A.J."/>
            <person name="Brunke S."/>
            <person name="Costanzo M.C."/>
            <person name="Fitzpatrick D.A."/>
            <person name="de Groot P.W."/>
            <person name="Harris D."/>
            <person name="Hoyer L.L."/>
            <person name="Hube B."/>
            <person name="Klis F.M."/>
            <person name="Kodira C."/>
            <person name="Lennard N."/>
            <person name="Logue M.E."/>
            <person name="Martin R."/>
            <person name="Neiman A.M."/>
            <person name="Nikolaou E."/>
            <person name="Quail M.A."/>
            <person name="Quinn J."/>
            <person name="Santos M.C."/>
            <person name="Schmitzberger F.F."/>
            <person name="Sherlock G."/>
            <person name="Shah P."/>
            <person name="Silverstein K.A."/>
            <person name="Skrzypek M.S."/>
            <person name="Soll D."/>
            <person name="Staggs R."/>
            <person name="Stansfield I."/>
            <person name="Stumpf M.P."/>
            <person name="Sudbery P.E."/>
            <person name="Srikantha T."/>
            <person name="Zeng Q."/>
            <person name="Berman J."/>
            <person name="Berriman M."/>
            <person name="Heitman J."/>
            <person name="Gow N.A."/>
            <person name="Lorenz M.C."/>
            <person name="Birren B.W."/>
            <person name="Kellis M."/>
            <person name="Cuomo C.A."/>
        </authorList>
    </citation>
    <scope>NUCLEOTIDE SEQUENCE [LARGE SCALE GENOMIC DNA]</scope>
    <source>
        <strain evidence="13">ATCC 6260 / CBS 566 / DSM 6381 / JCM 1539 / NBRC 10279 / NRRL Y-324</strain>
    </source>
</reference>
<evidence type="ECO:0000256" key="2">
    <source>
        <dbReference type="ARBA" id="ARBA00005619"/>
    </source>
</evidence>
<comment type="subcellular location">
    <subcellularLocation>
        <location evidence="1">Endoplasmic reticulum membrane</location>
        <topology evidence="1">Single-pass membrane protein</topology>
    </subcellularLocation>
</comment>
<dbReference type="GO" id="GO:0006886">
    <property type="term" value="P:intracellular protein transport"/>
    <property type="evidence" value="ECO:0007669"/>
    <property type="project" value="TreeGrafter"/>
</dbReference>
<dbReference type="VEuPathDB" id="FungiDB:PGUG_03481"/>
<evidence type="ECO:0000256" key="3">
    <source>
        <dbReference type="ARBA" id="ARBA00020256"/>
    </source>
</evidence>
<dbReference type="RefSeq" id="XP_001484100.2">
    <property type="nucleotide sequence ID" value="XM_001484050.1"/>
</dbReference>
<evidence type="ECO:0000256" key="6">
    <source>
        <dbReference type="ARBA" id="ARBA00022824"/>
    </source>
</evidence>
<dbReference type="InterPro" id="IPR024156">
    <property type="entry name" value="Small_GTPase_ARF"/>
</dbReference>
<dbReference type="InParanoid" id="A5DJN0"/>
<evidence type="ECO:0000256" key="5">
    <source>
        <dbReference type="ARBA" id="ARBA00022741"/>
    </source>
</evidence>
<comment type="similarity">
    <text evidence="2">Belongs to the SRP receptor beta subunit family.</text>
</comment>
<dbReference type="GeneID" id="5126417"/>
<dbReference type="KEGG" id="pgu:PGUG_03481"/>
<dbReference type="GO" id="GO:0034067">
    <property type="term" value="P:protein localization to Golgi apparatus"/>
    <property type="evidence" value="ECO:0007669"/>
    <property type="project" value="TreeGrafter"/>
</dbReference>
<keyword evidence="13" id="KW-1185">Reference proteome</keyword>
<accession>A5DJN0</accession>
<keyword evidence="10" id="KW-0675">Receptor</keyword>
<keyword evidence="4 11" id="KW-0812">Transmembrane</keyword>
<dbReference type="AlphaFoldDB" id="A5DJN0"/>
<sequence>MDLVQKVLITLLVVLIATLILFYVQTNGIAIKSSGDSSHRQPSFLILGTNGAGKTAFYNRLMSQDNQPKFEQTVSSIEPTFGHINLPLAKHSIAKTYQIIDYPGHLKYTQLLNKLILEDITLQKIKGIVYVIDSSAAATNGPRLLEVAHGLFSLLSQTEKLNNGIDILFAVNKQDLFDSRPVFKVKELLQQEVDKLVKNELMQKSSAGHEASGIDEEDDDTNRESLKEFWSSVVGRNGRFSFDMLEGNMDFIGGSVLKNKTEDWENWFDEKVMNQS</sequence>
<dbReference type="EMBL" id="CH408158">
    <property type="protein sequence ID" value="EDK39383.2"/>
    <property type="molecule type" value="Genomic_DNA"/>
</dbReference>
<dbReference type="SUPFAM" id="SSF52540">
    <property type="entry name" value="P-loop containing nucleoside triphosphate hydrolases"/>
    <property type="match status" value="1"/>
</dbReference>
<keyword evidence="7 11" id="KW-1133">Transmembrane helix</keyword>
<gene>
    <name evidence="12" type="ORF">PGUG_03481</name>
</gene>